<protein>
    <submittedName>
        <fullName evidence="1">Uncharacterized protein</fullName>
    </submittedName>
</protein>
<name>A0A218MM67_9VIRU</name>
<reference evidence="1" key="1">
    <citation type="submission" date="2016-10" db="EMBL/GenBank/DDBJ databases">
        <authorList>
            <person name="Varghese N."/>
        </authorList>
    </citation>
    <scope>NUCLEOTIDE SEQUENCE</scope>
</reference>
<proteinExistence type="predicted"/>
<reference evidence="1" key="2">
    <citation type="journal article" date="2017" name="Nat. Commun.">
        <title>Single-virus genomics reveals hidden cosmopolitan and abundant viruses.</title>
        <authorList>
            <person name="Martinez-Hernandez F."/>
            <person name="Fornas O."/>
            <person name="Lluesma Gomez M."/>
            <person name="Bolduc B."/>
            <person name="de la Cruz Pena M.J."/>
            <person name="Martinez J.M."/>
            <person name="Anton J."/>
            <person name="Gasol J.M."/>
            <person name="Rosselli R."/>
            <person name="Rodriguez-Valera F."/>
            <person name="Sullivan M.B."/>
            <person name="Acinas S.G."/>
            <person name="Martinez-Garcia M."/>
        </authorList>
    </citation>
    <scope>NUCLEOTIDE SEQUENCE</scope>
</reference>
<accession>A0A218MM67</accession>
<evidence type="ECO:0000313" key="1">
    <source>
        <dbReference type="EMBL" id="ASF00368.1"/>
    </source>
</evidence>
<sequence>MASIRVGLTVNSSDVLSSPLALAETFSAAVDSGSLIRAKVKGTAADTDDLLVYKANEKNDRAYLYIKNLAPELEQYIYLRNESEGNNASSKIGGGQFAFIPLAPDKDYEVIATKVDTLIEYGVFGNDNSTVSGKG</sequence>
<dbReference type="EMBL" id="KY052831">
    <property type="protein sequence ID" value="ASF00368.1"/>
    <property type="molecule type" value="Genomic_DNA"/>
</dbReference>
<organism evidence="1">
    <name type="scientific">uncultured virus</name>
    <dbReference type="NCBI Taxonomy" id="340016"/>
    <lineage>
        <taxon>Viruses</taxon>
        <taxon>environmental samples</taxon>
    </lineage>
</organism>